<protein>
    <submittedName>
        <fullName evidence="1">Uncharacterized protein</fullName>
    </submittedName>
</protein>
<keyword evidence="2" id="KW-1185">Reference proteome</keyword>
<accession>A0A1B7MYB0</accession>
<reference evidence="1 2" key="1">
    <citation type="submission" date="2016-06" db="EMBL/GenBank/DDBJ databases">
        <title>Comparative genomics of the ectomycorrhizal sister species Rhizopogon vinicolor and Rhizopogon vesiculosus (Basidiomycota: Boletales) reveals a divergence of the mating type B locus.</title>
        <authorList>
            <consortium name="DOE Joint Genome Institute"/>
            <person name="Mujic A.B."/>
            <person name="Kuo A."/>
            <person name="Tritt A."/>
            <person name="Lipzen A."/>
            <person name="Chen C."/>
            <person name="Johnson J."/>
            <person name="Sharma A."/>
            <person name="Barry K."/>
            <person name="Grigoriev I.V."/>
            <person name="Spatafora J.W."/>
        </authorList>
    </citation>
    <scope>NUCLEOTIDE SEQUENCE [LARGE SCALE GENOMIC DNA]</scope>
    <source>
        <strain evidence="1 2">AM-OR11-026</strain>
    </source>
</reference>
<proteinExistence type="predicted"/>
<dbReference type="InParanoid" id="A0A1B7MYB0"/>
<dbReference type="OrthoDB" id="3253976at2759"/>
<organism evidence="1 2">
    <name type="scientific">Rhizopogon vinicolor AM-OR11-026</name>
    <dbReference type="NCBI Taxonomy" id="1314800"/>
    <lineage>
        <taxon>Eukaryota</taxon>
        <taxon>Fungi</taxon>
        <taxon>Dikarya</taxon>
        <taxon>Basidiomycota</taxon>
        <taxon>Agaricomycotina</taxon>
        <taxon>Agaricomycetes</taxon>
        <taxon>Agaricomycetidae</taxon>
        <taxon>Boletales</taxon>
        <taxon>Suillineae</taxon>
        <taxon>Rhizopogonaceae</taxon>
        <taxon>Rhizopogon</taxon>
    </lineage>
</organism>
<name>A0A1B7MYB0_9AGAM</name>
<dbReference type="AlphaFoldDB" id="A0A1B7MYB0"/>
<dbReference type="Proteomes" id="UP000092154">
    <property type="component" value="Unassembled WGS sequence"/>
</dbReference>
<evidence type="ECO:0000313" key="1">
    <source>
        <dbReference type="EMBL" id="OAX37598.1"/>
    </source>
</evidence>
<gene>
    <name evidence="1" type="ORF">K503DRAFT_771345</name>
</gene>
<evidence type="ECO:0000313" key="2">
    <source>
        <dbReference type="Proteomes" id="UP000092154"/>
    </source>
</evidence>
<sequence length="85" mass="9701">MTIPYITMVGTRPTFYLVTLTQALSVAVVTDQSPKAPTDVVKCHFLGRNRRASEGMETPEYRWVAFQRFPASKDLAKEYQQTFLV</sequence>
<dbReference type="EMBL" id="KV448342">
    <property type="protein sequence ID" value="OAX37598.1"/>
    <property type="molecule type" value="Genomic_DNA"/>
</dbReference>